<evidence type="ECO:0000313" key="2">
    <source>
        <dbReference type="EMBL" id="MBW91462.1"/>
    </source>
</evidence>
<protein>
    <submittedName>
        <fullName evidence="2">Uncharacterized protein</fullName>
    </submittedName>
</protein>
<evidence type="ECO:0000256" key="1">
    <source>
        <dbReference type="SAM" id="Phobius"/>
    </source>
</evidence>
<keyword evidence="1" id="KW-0812">Transmembrane</keyword>
<organism evidence="2">
    <name type="scientific">Rhizophora mucronata</name>
    <name type="common">Asiatic mangrove</name>
    <dbReference type="NCBI Taxonomy" id="61149"/>
    <lineage>
        <taxon>Eukaryota</taxon>
        <taxon>Viridiplantae</taxon>
        <taxon>Streptophyta</taxon>
        <taxon>Embryophyta</taxon>
        <taxon>Tracheophyta</taxon>
        <taxon>Spermatophyta</taxon>
        <taxon>Magnoliopsida</taxon>
        <taxon>eudicotyledons</taxon>
        <taxon>Gunneridae</taxon>
        <taxon>Pentapetalae</taxon>
        <taxon>rosids</taxon>
        <taxon>fabids</taxon>
        <taxon>Malpighiales</taxon>
        <taxon>Rhizophoraceae</taxon>
        <taxon>Rhizophora</taxon>
    </lineage>
</organism>
<reference evidence="2" key="1">
    <citation type="submission" date="2018-02" db="EMBL/GenBank/DDBJ databases">
        <title>Rhizophora mucronata_Transcriptome.</title>
        <authorList>
            <person name="Meera S.P."/>
            <person name="Sreeshan A."/>
            <person name="Augustine A."/>
        </authorList>
    </citation>
    <scope>NUCLEOTIDE SEQUENCE</scope>
    <source>
        <tissue evidence="2">Leaf</tissue>
    </source>
</reference>
<sequence length="50" mass="5628">MFPLVLMLPVHKLTLFVHKVQEIGLLVSLFCLFHAGIGLIIPSLARLRTM</sequence>
<accession>A0A2P2JDA8</accession>
<name>A0A2P2JDA8_RHIMU</name>
<feature type="transmembrane region" description="Helical" evidence="1">
    <location>
        <begin position="23"/>
        <end position="45"/>
    </location>
</feature>
<dbReference type="AlphaFoldDB" id="A0A2P2JDA8"/>
<keyword evidence="1" id="KW-1133">Transmembrane helix</keyword>
<proteinExistence type="predicted"/>
<keyword evidence="1" id="KW-0472">Membrane</keyword>
<dbReference type="EMBL" id="GGEC01010979">
    <property type="protein sequence ID" value="MBW91462.1"/>
    <property type="molecule type" value="Transcribed_RNA"/>
</dbReference>